<proteinExistence type="predicted"/>
<name>A0ABT6YJ46_9BACT</name>
<accession>A0ABT6YJ46</accession>
<gene>
    <name evidence="3" type="ORF">QM480_04710</name>
</gene>
<dbReference type="Proteomes" id="UP001236569">
    <property type="component" value="Unassembled WGS sequence"/>
</dbReference>
<organism evidence="3 4">
    <name type="scientific">Flectobacillus longus</name>
    <dbReference type="NCBI Taxonomy" id="2984207"/>
    <lineage>
        <taxon>Bacteria</taxon>
        <taxon>Pseudomonadati</taxon>
        <taxon>Bacteroidota</taxon>
        <taxon>Cytophagia</taxon>
        <taxon>Cytophagales</taxon>
        <taxon>Flectobacillaceae</taxon>
        <taxon>Flectobacillus</taxon>
    </lineage>
</organism>
<dbReference type="Pfam" id="PF03807">
    <property type="entry name" value="F420_oxidored"/>
    <property type="match status" value="1"/>
</dbReference>
<dbReference type="InterPro" id="IPR028939">
    <property type="entry name" value="P5C_Rdtase_cat_N"/>
</dbReference>
<sequence length="251" mass="27003">MKIGIIGTGAIGGTIAQKMVAAGHTVKINNSNDTERLKARAEELGAIPATSKEVVKDVDVIILSLPTIAIPSLPKNLFVDVPSNVIVVDTSNYYPFRDADIEEIKNGKVESVWVSEQLGRPLIKAFNNLLAETLKHQGKEKGTKNRIAMAVSGDDVEAKQVISSLINDTGFDAVDSGSLAESWRHQPGTPAYCTELTAEELKRALADGVKENAAAIRDAAIVALSALPSYPSNEEIVEFNRRLFPKNPKSV</sequence>
<evidence type="ECO:0000259" key="2">
    <source>
        <dbReference type="Pfam" id="PF03807"/>
    </source>
</evidence>
<keyword evidence="4" id="KW-1185">Reference proteome</keyword>
<dbReference type="Gene3D" id="3.40.50.720">
    <property type="entry name" value="NAD(P)-binding Rossmann-like Domain"/>
    <property type="match status" value="1"/>
</dbReference>
<dbReference type="EMBL" id="JASHID010000003">
    <property type="protein sequence ID" value="MDI9863611.1"/>
    <property type="molecule type" value="Genomic_DNA"/>
</dbReference>
<keyword evidence="1" id="KW-0560">Oxidoreductase</keyword>
<comment type="caution">
    <text evidence="3">The sequence shown here is derived from an EMBL/GenBank/DDBJ whole genome shotgun (WGS) entry which is preliminary data.</text>
</comment>
<feature type="domain" description="Pyrroline-5-carboxylate reductase catalytic N-terminal" evidence="2">
    <location>
        <begin position="2"/>
        <end position="93"/>
    </location>
</feature>
<evidence type="ECO:0000313" key="3">
    <source>
        <dbReference type="EMBL" id="MDI9863611.1"/>
    </source>
</evidence>
<dbReference type="InterPro" id="IPR051267">
    <property type="entry name" value="STEAP_metalloreductase"/>
</dbReference>
<evidence type="ECO:0000256" key="1">
    <source>
        <dbReference type="ARBA" id="ARBA00023002"/>
    </source>
</evidence>
<evidence type="ECO:0000313" key="4">
    <source>
        <dbReference type="Proteomes" id="UP001236569"/>
    </source>
</evidence>
<reference evidence="3 4" key="1">
    <citation type="submission" date="2023-05" db="EMBL/GenBank/DDBJ databases">
        <title>Novel species of genus Flectobacillus isolated from stream in China.</title>
        <authorList>
            <person name="Lu H."/>
        </authorList>
    </citation>
    <scope>NUCLEOTIDE SEQUENCE [LARGE SCALE GENOMIC DNA]</scope>
    <source>
        <strain evidence="3 4">DC10W</strain>
    </source>
</reference>
<dbReference type="PANTHER" id="PTHR14239:SF10">
    <property type="entry name" value="REDUCTASE"/>
    <property type="match status" value="1"/>
</dbReference>
<protein>
    <submittedName>
        <fullName evidence="3">NAD(P)-binding domain-containing protein</fullName>
    </submittedName>
</protein>
<dbReference type="RefSeq" id="WP_283368886.1">
    <property type="nucleotide sequence ID" value="NZ_JASHID010000003.1"/>
</dbReference>
<dbReference type="SUPFAM" id="SSF51735">
    <property type="entry name" value="NAD(P)-binding Rossmann-fold domains"/>
    <property type="match status" value="1"/>
</dbReference>
<dbReference type="PANTHER" id="PTHR14239">
    <property type="entry name" value="DUDULIN-RELATED"/>
    <property type="match status" value="1"/>
</dbReference>
<dbReference type="InterPro" id="IPR036291">
    <property type="entry name" value="NAD(P)-bd_dom_sf"/>
</dbReference>